<proteinExistence type="predicted"/>
<dbReference type="EMBL" id="OZ034820">
    <property type="protein sequence ID" value="CAL1401005.1"/>
    <property type="molecule type" value="Genomic_DNA"/>
</dbReference>
<reference evidence="1 2" key="1">
    <citation type="submission" date="2024-04" db="EMBL/GenBank/DDBJ databases">
        <authorList>
            <person name="Fracassetti M."/>
        </authorList>
    </citation>
    <scope>NUCLEOTIDE SEQUENCE [LARGE SCALE GENOMIC DNA]</scope>
</reference>
<evidence type="ECO:0000313" key="2">
    <source>
        <dbReference type="Proteomes" id="UP001497516"/>
    </source>
</evidence>
<sequence length="103" mass="11591">MEVAQRILRYLKNAPGQGLFFPSNNSLDLVANREADWGGCQSTRRSTTGYVVTLDGVPVSWRTKKQQVVARSSTEAEYRAMASKVSEIIWLRWLLEELGVSQS</sequence>
<accession>A0AAV2FTX6</accession>
<gene>
    <name evidence="1" type="ORF">LTRI10_LOCUS41090</name>
</gene>
<name>A0AAV2FTX6_9ROSI</name>
<dbReference type="CDD" id="cd09272">
    <property type="entry name" value="RNase_HI_RT_Ty1"/>
    <property type="match status" value="1"/>
</dbReference>
<dbReference type="Proteomes" id="UP001497516">
    <property type="component" value="Chromosome 7"/>
</dbReference>
<organism evidence="1 2">
    <name type="scientific">Linum trigynum</name>
    <dbReference type="NCBI Taxonomy" id="586398"/>
    <lineage>
        <taxon>Eukaryota</taxon>
        <taxon>Viridiplantae</taxon>
        <taxon>Streptophyta</taxon>
        <taxon>Embryophyta</taxon>
        <taxon>Tracheophyta</taxon>
        <taxon>Spermatophyta</taxon>
        <taxon>Magnoliopsida</taxon>
        <taxon>eudicotyledons</taxon>
        <taxon>Gunneridae</taxon>
        <taxon>Pentapetalae</taxon>
        <taxon>rosids</taxon>
        <taxon>fabids</taxon>
        <taxon>Malpighiales</taxon>
        <taxon>Linaceae</taxon>
        <taxon>Linum</taxon>
    </lineage>
</organism>
<dbReference type="PANTHER" id="PTHR11439:SF498">
    <property type="entry name" value="DNAK FAMILY PROTEIN"/>
    <property type="match status" value="1"/>
</dbReference>
<keyword evidence="2" id="KW-1185">Reference proteome</keyword>
<dbReference type="PANTHER" id="PTHR11439">
    <property type="entry name" value="GAG-POL-RELATED RETROTRANSPOSON"/>
    <property type="match status" value="1"/>
</dbReference>
<protein>
    <submittedName>
        <fullName evidence="1">Uncharacterized protein</fullName>
    </submittedName>
</protein>
<dbReference type="AlphaFoldDB" id="A0AAV2FTX6"/>
<evidence type="ECO:0000313" key="1">
    <source>
        <dbReference type="EMBL" id="CAL1401005.1"/>
    </source>
</evidence>